<evidence type="ECO:0000256" key="1">
    <source>
        <dbReference type="SAM" id="MobiDB-lite"/>
    </source>
</evidence>
<accession>A0A6J4LZ13</accession>
<dbReference type="AlphaFoldDB" id="A0A6J4LZ13"/>
<name>A0A6J4LZ13_9BACT</name>
<dbReference type="EMBL" id="CADCTV010000590">
    <property type="protein sequence ID" value="CAA9345271.1"/>
    <property type="molecule type" value="Genomic_DNA"/>
</dbReference>
<feature type="region of interest" description="Disordered" evidence="1">
    <location>
        <begin position="1"/>
        <end position="44"/>
    </location>
</feature>
<sequence length="44" mass="4642">MVSYFPARRSSATMPRMKSSPSRAANASAGDRPSAPLSLLMSVT</sequence>
<organism evidence="2">
    <name type="scientific">uncultured Gemmatimonadota bacterium</name>
    <dbReference type="NCBI Taxonomy" id="203437"/>
    <lineage>
        <taxon>Bacteria</taxon>
        <taxon>Pseudomonadati</taxon>
        <taxon>Gemmatimonadota</taxon>
        <taxon>environmental samples</taxon>
    </lineage>
</organism>
<gene>
    <name evidence="2" type="ORF">AVDCRST_MAG89-2822</name>
</gene>
<protein>
    <submittedName>
        <fullName evidence="2">Uncharacterized protein</fullName>
    </submittedName>
</protein>
<evidence type="ECO:0000313" key="2">
    <source>
        <dbReference type="EMBL" id="CAA9345271.1"/>
    </source>
</evidence>
<proteinExistence type="predicted"/>
<reference evidence="2" key="1">
    <citation type="submission" date="2020-02" db="EMBL/GenBank/DDBJ databases">
        <authorList>
            <person name="Meier V. D."/>
        </authorList>
    </citation>
    <scope>NUCLEOTIDE SEQUENCE</scope>
    <source>
        <strain evidence="2">AVDCRST_MAG89</strain>
    </source>
</reference>